<feature type="region of interest" description="Disordered" evidence="2">
    <location>
        <begin position="371"/>
        <end position="402"/>
    </location>
</feature>
<proteinExistence type="predicted"/>
<keyword evidence="4" id="KW-1185">Reference proteome</keyword>
<dbReference type="InterPro" id="IPR025337">
    <property type="entry name" value="Questin_oxidase-like"/>
</dbReference>
<dbReference type="Pfam" id="PF14027">
    <property type="entry name" value="Questin_oxidase"/>
    <property type="match status" value="1"/>
</dbReference>
<dbReference type="STRING" id="135208.A0A4Z0A640"/>
<dbReference type="OrthoDB" id="10004862at2759"/>
<dbReference type="Proteomes" id="UP000298061">
    <property type="component" value="Unassembled WGS sequence"/>
</dbReference>
<evidence type="ECO:0000313" key="3">
    <source>
        <dbReference type="EMBL" id="TFY82506.1"/>
    </source>
</evidence>
<gene>
    <name evidence="3" type="ORF">EWM64_g1509</name>
</gene>
<reference evidence="3 4" key="1">
    <citation type="submission" date="2019-02" db="EMBL/GenBank/DDBJ databases">
        <title>Genome sequencing of the rare red list fungi Hericium alpestre (H. flagellum).</title>
        <authorList>
            <person name="Buettner E."/>
            <person name="Kellner H."/>
        </authorList>
    </citation>
    <scope>NUCLEOTIDE SEQUENCE [LARGE SCALE GENOMIC DNA]</scope>
    <source>
        <strain evidence="3 4">DSM 108284</strain>
    </source>
</reference>
<accession>A0A4Z0A640</accession>
<dbReference type="GO" id="GO:0016491">
    <property type="term" value="F:oxidoreductase activity"/>
    <property type="evidence" value="ECO:0007669"/>
    <property type="project" value="UniProtKB-KW"/>
</dbReference>
<sequence length="501" mass="55827">MLVGKLLHNQEHYHTFFNDQGRHNHATHHLFALYGLGASADLIEAAYAIHMTYLTPVIHSPHAITDDNFVEHLGDDEYYNAYHAYFSNYLSNHTMTEAVENYIFAPEYNYIPGAKKQPEMLNRCLASLIHPFIHIGYGVEFEVKGQLAEGLAMTAVHPTDQTPLVPYSLFSSHQGFSAASTTSLLSHLGSVTLADGAKSSITPRPTFSLYQRILEEPAFEQVVPLTVIDKYEHIVENQGDLIHKLVTEWYDAWLEGVQTRQDAEARLEAMVEEVVWAHVMIYGVGGFAGPGIEPAREINADFFIMHIVTSALFLPSFLLPDSPTALTPPLSLTNRFLLLRTFVSVSIGWYISRGRPALPIVSFYAATEKHLSVPSPPQPLHRDPPRRKNPPPTNGTPLPKGPLPSGASPWLRIIQNALVHPVEHLVKLQRVLAFFAVKYGGREQGHFAGAALEGAEKLDGTLFLRAAGLTMDRLGRANEGVQLDIWDYEGFFDVDHPEDKE</sequence>
<keyword evidence="1" id="KW-0560">Oxidoreductase</keyword>
<protein>
    <submittedName>
        <fullName evidence="3">Uncharacterized protein</fullName>
    </submittedName>
</protein>
<name>A0A4Z0A640_9AGAM</name>
<organism evidence="3 4">
    <name type="scientific">Hericium alpestre</name>
    <dbReference type="NCBI Taxonomy" id="135208"/>
    <lineage>
        <taxon>Eukaryota</taxon>
        <taxon>Fungi</taxon>
        <taxon>Dikarya</taxon>
        <taxon>Basidiomycota</taxon>
        <taxon>Agaricomycotina</taxon>
        <taxon>Agaricomycetes</taxon>
        <taxon>Russulales</taxon>
        <taxon>Hericiaceae</taxon>
        <taxon>Hericium</taxon>
    </lineage>
</organism>
<evidence type="ECO:0000256" key="2">
    <source>
        <dbReference type="SAM" id="MobiDB-lite"/>
    </source>
</evidence>
<dbReference type="PANTHER" id="PTHR35870">
    <property type="entry name" value="PROTEIN, PUTATIVE (AFU_ORTHOLOGUE AFUA_5G03330)-RELATED"/>
    <property type="match status" value="1"/>
</dbReference>
<dbReference type="AlphaFoldDB" id="A0A4Z0A640"/>
<evidence type="ECO:0000313" key="4">
    <source>
        <dbReference type="Proteomes" id="UP000298061"/>
    </source>
</evidence>
<dbReference type="PANTHER" id="PTHR35870:SF1">
    <property type="entry name" value="PROTEIN, PUTATIVE (AFU_ORTHOLOGUE AFUA_5G03330)-RELATED"/>
    <property type="match status" value="1"/>
</dbReference>
<feature type="compositionally biased region" description="Pro residues" evidence="2">
    <location>
        <begin position="390"/>
        <end position="402"/>
    </location>
</feature>
<dbReference type="EMBL" id="SFCI01000103">
    <property type="protein sequence ID" value="TFY82506.1"/>
    <property type="molecule type" value="Genomic_DNA"/>
</dbReference>
<evidence type="ECO:0000256" key="1">
    <source>
        <dbReference type="ARBA" id="ARBA00023002"/>
    </source>
</evidence>
<comment type="caution">
    <text evidence="3">The sequence shown here is derived from an EMBL/GenBank/DDBJ whole genome shotgun (WGS) entry which is preliminary data.</text>
</comment>